<accession>A0A426ZGI9</accession>
<protein>
    <submittedName>
        <fullName evidence="1">Uncharacterized protein</fullName>
    </submittedName>
</protein>
<evidence type="ECO:0000313" key="1">
    <source>
        <dbReference type="EMBL" id="RRT63054.1"/>
    </source>
</evidence>
<dbReference type="AlphaFoldDB" id="A0A426ZGI9"/>
<proteinExistence type="predicted"/>
<comment type="caution">
    <text evidence="1">The sequence shown here is derived from an EMBL/GenBank/DDBJ whole genome shotgun (WGS) entry which is preliminary data.</text>
</comment>
<evidence type="ECO:0000313" key="2">
    <source>
        <dbReference type="Proteomes" id="UP000287651"/>
    </source>
</evidence>
<sequence length="172" mass="19097">MNYDGKERLTAEAINEQMVQDVPINEAGKGLSAEAIPETVKAGGNDVPPEQDQHHLETLIQKKMITQDMSRLDILVKIAASVGRIAGPSTDKDASKIAITTPTSYLTVILSLQFDQEILPLFLLTYAGWDVANQSFEKDVDHKPANPGMTYYFRRKKRQPDLQKAIARDQAS</sequence>
<name>A0A426ZGI9_ENSVE</name>
<gene>
    <name evidence="1" type="ORF">B296_00016235</name>
</gene>
<dbReference type="EMBL" id="AMZH03006740">
    <property type="protein sequence ID" value="RRT63054.1"/>
    <property type="molecule type" value="Genomic_DNA"/>
</dbReference>
<reference evidence="1 2" key="1">
    <citation type="journal article" date="2014" name="Agronomy (Basel)">
        <title>A Draft Genome Sequence for Ensete ventricosum, the Drought-Tolerant Tree Against Hunger.</title>
        <authorList>
            <person name="Harrison J."/>
            <person name="Moore K.A."/>
            <person name="Paszkiewicz K."/>
            <person name="Jones T."/>
            <person name="Grant M."/>
            <person name="Ambacheew D."/>
            <person name="Muzemil S."/>
            <person name="Studholme D.J."/>
        </authorList>
    </citation>
    <scope>NUCLEOTIDE SEQUENCE [LARGE SCALE GENOMIC DNA]</scope>
</reference>
<dbReference type="Proteomes" id="UP000287651">
    <property type="component" value="Unassembled WGS sequence"/>
</dbReference>
<organism evidence="1 2">
    <name type="scientific">Ensete ventricosum</name>
    <name type="common">Abyssinian banana</name>
    <name type="synonym">Musa ensete</name>
    <dbReference type="NCBI Taxonomy" id="4639"/>
    <lineage>
        <taxon>Eukaryota</taxon>
        <taxon>Viridiplantae</taxon>
        <taxon>Streptophyta</taxon>
        <taxon>Embryophyta</taxon>
        <taxon>Tracheophyta</taxon>
        <taxon>Spermatophyta</taxon>
        <taxon>Magnoliopsida</taxon>
        <taxon>Liliopsida</taxon>
        <taxon>Zingiberales</taxon>
        <taxon>Musaceae</taxon>
        <taxon>Ensete</taxon>
    </lineage>
</organism>